<dbReference type="Proteomes" id="UP001177003">
    <property type="component" value="Chromosome 5"/>
</dbReference>
<organism evidence="1 2">
    <name type="scientific">Lactuca saligna</name>
    <name type="common">Willowleaf lettuce</name>
    <dbReference type="NCBI Taxonomy" id="75948"/>
    <lineage>
        <taxon>Eukaryota</taxon>
        <taxon>Viridiplantae</taxon>
        <taxon>Streptophyta</taxon>
        <taxon>Embryophyta</taxon>
        <taxon>Tracheophyta</taxon>
        <taxon>Spermatophyta</taxon>
        <taxon>Magnoliopsida</taxon>
        <taxon>eudicotyledons</taxon>
        <taxon>Gunneridae</taxon>
        <taxon>Pentapetalae</taxon>
        <taxon>asterids</taxon>
        <taxon>campanulids</taxon>
        <taxon>Asterales</taxon>
        <taxon>Asteraceae</taxon>
        <taxon>Cichorioideae</taxon>
        <taxon>Cichorieae</taxon>
        <taxon>Lactucinae</taxon>
        <taxon>Lactuca</taxon>
    </lineage>
</organism>
<sequence>MSSMACLNMQQINNEKQGGYMGPRISFSNDFVESNHHENSYTEAPVSSDFEFSVPSFSSNSADEVFFKGKLPPLKEKQGLTLRDELLAGHDDDDDNDGGDGVFFHHKSSTGWWREKFGLRKTQNGKTDHKNLGGLETIDEAKIKPTFYSPKFTGSNRYK</sequence>
<protein>
    <submittedName>
        <fullName evidence="1">Uncharacterized protein</fullName>
    </submittedName>
</protein>
<reference evidence="1" key="1">
    <citation type="submission" date="2023-04" db="EMBL/GenBank/DDBJ databases">
        <authorList>
            <person name="Vijverberg K."/>
            <person name="Xiong W."/>
            <person name="Schranz E."/>
        </authorList>
    </citation>
    <scope>NUCLEOTIDE SEQUENCE</scope>
</reference>
<evidence type="ECO:0000313" key="2">
    <source>
        <dbReference type="Proteomes" id="UP001177003"/>
    </source>
</evidence>
<keyword evidence="2" id="KW-1185">Reference proteome</keyword>
<dbReference type="EMBL" id="OX465081">
    <property type="protein sequence ID" value="CAI9286850.1"/>
    <property type="molecule type" value="Genomic_DNA"/>
</dbReference>
<name>A0AA35Z6I2_LACSI</name>
<dbReference type="PANTHER" id="PTHR31722:SF71">
    <property type="entry name" value="GENOME ASSEMBLY, CHROMOSOME: A05"/>
    <property type="match status" value="1"/>
</dbReference>
<proteinExistence type="predicted"/>
<dbReference type="PANTHER" id="PTHR31722">
    <property type="entry name" value="OS06G0675200 PROTEIN"/>
    <property type="match status" value="1"/>
</dbReference>
<dbReference type="AlphaFoldDB" id="A0AA35Z6I2"/>
<evidence type="ECO:0000313" key="1">
    <source>
        <dbReference type="EMBL" id="CAI9286850.1"/>
    </source>
</evidence>
<gene>
    <name evidence="1" type="ORF">LSALG_LOCUS26246</name>
</gene>
<accession>A0AA35Z6I2</accession>